<feature type="domain" description="J" evidence="7">
    <location>
        <begin position="100"/>
        <end position="150"/>
    </location>
</feature>
<accession>A0A5M6ITT7</accession>
<sequence>MVFLLLGLIALLVFMGALGAFSRAQVASIKQLLIWVAAIGGLLLSVLLLFTRGPAGLTVLLLLGPLLWSWVGEDWLRQRRSAARGGPAGRTVGGAMSRQEAYAVLGLAPGASDAEIRAAHRRLMRAAHPDSGGSDWLASRINQARDVLLG</sequence>
<evidence type="ECO:0000256" key="2">
    <source>
        <dbReference type="ARBA" id="ARBA00022692"/>
    </source>
</evidence>
<evidence type="ECO:0000259" key="7">
    <source>
        <dbReference type="PROSITE" id="PS50076"/>
    </source>
</evidence>
<dbReference type="PROSITE" id="PS50076">
    <property type="entry name" value="DNAJ_2"/>
    <property type="match status" value="1"/>
</dbReference>
<dbReference type="Proteomes" id="UP000325255">
    <property type="component" value="Unassembled WGS sequence"/>
</dbReference>
<dbReference type="InterPro" id="IPR001623">
    <property type="entry name" value="DnaJ_domain"/>
</dbReference>
<dbReference type="AlphaFoldDB" id="A0A5M6ITT7"/>
<keyword evidence="9" id="KW-1185">Reference proteome</keyword>
<keyword evidence="3 6" id="KW-1133">Transmembrane helix</keyword>
<evidence type="ECO:0000256" key="6">
    <source>
        <dbReference type="SAM" id="Phobius"/>
    </source>
</evidence>
<evidence type="ECO:0000256" key="5">
    <source>
        <dbReference type="ARBA" id="ARBA00038105"/>
    </source>
</evidence>
<evidence type="ECO:0000313" key="8">
    <source>
        <dbReference type="EMBL" id="KAA5611257.1"/>
    </source>
</evidence>
<comment type="subcellular location">
    <subcellularLocation>
        <location evidence="1">Membrane</location>
        <topology evidence="1">Single-pass membrane protein</topology>
    </subcellularLocation>
</comment>
<dbReference type="PANTHER" id="PTHR12763">
    <property type="match status" value="1"/>
</dbReference>
<proteinExistence type="inferred from homology"/>
<feature type="transmembrane region" description="Helical" evidence="6">
    <location>
        <begin position="55"/>
        <end position="71"/>
    </location>
</feature>
<comment type="caution">
    <text evidence="8">The sequence shown here is derived from an EMBL/GenBank/DDBJ whole genome shotgun (WGS) entry which is preliminary data.</text>
</comment>
<evidence type="ECO:0000256" key="4">
    <source>
        <dbReference type="ARBA" id="ARBA00023136"/>
    </source>
</evidence>
<dbReference type="CDD" id="cd06257">
    <property type="entry name" value="DnaJ"/>
    <property type="match status" value="1"/>
</dbReference>
<dbReference type="SMART" id="SM00271">
    <property type="entry name" value="DnaJ"/>
    <property type="match status" value="1"/>
</dbReference>
<keyword evidence="2 6" id="KW-0812">Transmembrane</keyword>
<feature type="transmembrane region" description="Helical" evidence="6">
    <location>
        <begin position="32"/>
        <end position="50"/>
    </location>
</feature>
<name>A0A5M6ITT7_9PROT</name>
<dbReference type="EMBL" id="VWPK01000022">
    <property type="protein sequence ID" value="KAA5611257.1"/>
    <property type="molecule type" value="Genomic_DNA"/>
</dbReference>
<evidence type="ECO:0000313" key="9">
    <source>
        <dbReference type="Proteomes" id="UP000325255"/>
    </source>
</evidence>
<gene>
    <name evidence="8" type="ORF">F1189_14970</name>
</gene>
<comment type="similarity">
    <text evidence="5">Belongs to the TIM14 family.</text>
</comment>
<evidence type="ECO:0000256" key="3">
    <source>
        <dbReference type="ARBA" id="ARBA00022989"/>
    </source>
</evidence>
<dbReference type="PANTHER" id="PTHR12763:SF28">
    <property type="entry name" value="GEO10507P1-RELATED"/>
    <property type="match status" value="1"/>
</dbReference>
<dbReference type="RefSeq" id="WP_150041635.1">
    <property type="nucleotide sequence ID" value="NZ_OW485601.1"/>
</dbReference>
<keyword evidence="4 6" id="KW-0472">Membrane</keyword>
<dbReference type="SUPFAM" id="SSF46565">
    <property type="entry name" value="Chaperone J-domain"/>
    <property type="match status" value="1"/>
</dbReference>
<dbReference type="GO" id="GO:0016020">
    <property type="term" value="C:membrane"/>
    <property type="evidence" value="ECO:0007669"/>
    <property type="project" value="UniProtKB-SubCell"/>
</dbReference>
<reference evidence="8 9" key="1">
    <citation type="submission" date="2019-09" db="EMBL/GenBank/DDBJ databases">
        <title>Genome sequence of Rhodovastum atsumiense, a diverse member of the Acetobacteraceae family of non-sulfur purple photosynthetic bacteria.</title>
        <authorList>
            <person name="Meyer T."/>
            <person name="Kyndt J."/>
        </authorList>
    </citation>
    <scope>NUCLEOTIDE SEQUENCE [LARGE SCALE GENOMIC DNA]</scope>
    <source>
        <strain evidence="8 9">DSM 21279</strain>
    </source>
</reference>
<dbReference type="InterPro" id="IPR036869">
    <property type="entry name" value="J_dom_sf"/>
</dbReference>
<dbReference type="Gene3D" id="1.10.287.110">
    <property type="entry name" value="DnaJ domain"/>
    <property type="match status" value="1"/>
</dbReference>
<organism evidence="8 9">
    <name type="scientific">Rhodovastum atsumiense</name>
    <dbReference type="NCBI Taxonomy" id="504468"/>
    <lineage>
        <taxon>Bacteria</taxon>
        <taxon>Pseudomonadati</taxon>
        <taxon>Pseudomonadota</taxon>
        <taxon>Alphaproteobacteria</taxon>
        <taxon>Acetobacterales</taxon>
        <taxon>Acetobacteraceae</taxon>
        <taxon>Rhodovastum</taxon>
    </lineage>
</organism>
<protein>
    <submittedName>
        <fullName evidence="8">DnaJ domain-containing protein</fullName>
    </submittedName>
</protein>
<dbReference type="Pfam" id="PF00226">
    <property type="entry name" value="DnaJ"/>
    <property type="match status" value="1"/>
</dbReference>
<evidence type="ECO:0000256" key="1">
    <source>
        <dbReference type="ARBA" id="ARBA00004167"/>
    </source>
</evidence>